<protein>
    <submittedName>
        <fullName evidence="2">Uncharacterized protein</fullName>
    </submittedName>
</protein>
<proteinExistence type="predicted"/>
<dbReference type="EMBL" id="ASHM01043894">
    <property type="protein sequence ID" value="PNX83337.1"/>
    <property type="molecule type" value="Genomic_DNA"/>
</dbReference>
<name>A0A2K3LXS2_TRIPR</name>
<dbReference type="AlphaFoldDB" id="A0A2K3LXS2"/>
<evidence type="ECO:0000313" key="3">
    <source>
        <dbReference type="Proteomes" id="UP000236291"/>
    </source>
</evidence>
<comment type="caution">
    <text evidence="2">The sequence shown here is derived from an EMBL/GenBank/DDBJ whole genome shotgun (WGS) entry which is preliminary data.</text>
</comment>
<reference evidence="2 3" key="1">
    <citation type="journal article" date="2014" name="Am. J. Bot.">
        <title>Genome assembly and annotation for red clover (Trifolium pratense; Fabaceae).</title>
        <authorList>
            <person name="Istvanek J."/>
            <person name="Jaros M."/>
            <person name="Krenek A."/>
            <person name="Repkova J."/>
        </authorList>
    </citation>
    <scope>NUCLEOTIDE SEQUENCE [LARGE SCALE GENOMIC DNA]</scope>
    <source>
        <strain evidence="3">cv. Tatra</strain>
        <tissue evidence="2">Young leaves</tissue>
    </source>
</reference>
<evidence type="ECO:0000256" key="1">
    <source>
        <dbReference type="SAM" id="MobiDB-lite"/>
    </source>
</evidence>
<reference evidence="2 3" key="2">
    <citation type="journal article" date="2017" name="Front. Plant Sci.">
        <title>Gene Classification and Mining of Molecular Markers Useful in Red Clover (Trifolium pratense) Breeding.</title>
        <authorList>
            <person name="Istvanek J."/>
            <person name="Dluhosova J."/>
            <person name="Dluhos P."/>
            <person name="Patkova L."/>
            <person name="Nedelnik J."/>
            <person name="Repkova J."/>
        </authorList>
    </citation>
    <scope>NUCLEOTIDE SEQUENCE [LARGE SCALE GENOMIC DNA]</scope>
    <source>
        <strain evidence="3">cv. Tatra</strain>
        <tissue evidence="2">Young leaves</tissue>
    </source>
</reference>
<dbReference type="Proteomes" id="UP000236291">
    <property type="component" value="Unassembled WGS sequence"/>
</dbReference>
<sequence length="77" mass="8663">MLTTEECLGTGMNLKIKDQFEALGLERRQTRIVLDHGTPLPKYTLGRTPARDEMFTPRGGKLNNSPSPRLSSDKFKT</sequence>
<gene>
    <name evidence="2" type="ORF">L195_g039378</name>
</gene>
<organism evidence="2 3">
    <name type="scientific">Trifolium pratense</name>
    <name type="common">Red clover</name>
    <dbReference type="NCBI Taxonomy" id="57577"/>
    <lineage>
        <taxon>Eukaryota</taxon>
        <taxon>Viridiplantae</taxon>
        <taxon>Streptophyta</taxon>
        <taxon>Embryophyta</taxon>
        <taxon>Tracheophyta</taxon>
        <taxon>Spermatophyta</taxon>
        <taxon>Magnoliopsida</taxon>
        <taxon>eudicotyledons</taxon>
        <taxon>Gunneridae</taxon>
        <taxon>Pentapetalae</taxon>
        <taxon>rosids</taxon>
        <taxon>fabids</taxon>
        <taxon>Fabales</taxon>
        <taxon>Fabaceae</taxon>
        <taxon>Papilionoideae</taxon>
        <taxon>50 kb inversion clade</taxon>
        <taxon>NPAAA clade</taxon>
        <taxon>Hologalegina</taxon>
        <taxon>IRL clade</taxon>
        <taxon>Trifolieae</taxon>
        <taxon>Trifolium</taxon>
    </lineage>
</organism>
<accession>A0A2K3LXS2</accession>
<evidence type="ECO:0000313" key="2">
    <source>
        <dbReference type="EMBL" id="PNX83337.1"/>
    </source>
</evidence>
<feature type="region of interest" description="Disordered" evidence="1">
    <location>
        <begin position="38"/>
        <end position="77"/>
    </location>
</feature>